<gene>
    <name evidence="1" type="ORF">QLQ12_12515</name>
</gene>
<dbReference type="EMBL" id="JASCTH010000007">
    <property type="protein sequence ID" value="MDI6099417.1"/>
    <property type="molecule type" value="Genomic_DNA"/>
</dbReference>
<dbReference type="Proteomes" id="UP001241758">
    <property type="component" value="Unassembled WGS sequence"/>
</dbReference>
<evidence type="ECO:0000313" key="1">
    <source>
        <dbReference type="EMBL" id="MDI6099417.1"/>
    </source>
</evidence>
<protein>
    <recommendedName>
        <fullName evidence="3">Addiction module toxin RelE</fullName>
    </recommendedName>
</protein>
<organism evidence="1 2">
    <name type="scientific">Actinoplanes sandaracinus</name>
    <dbReference type="NCBI Taxonomy" id="3045177"/>
    <lineage>
        <taxon>Bacteria</taxon>
        <taxon>Bacillati</taxon>
        <taxon>Actinomycetota</taxon>
        <taxon>Actinomycetes</taxon>
        <taxon>Micromonosporales</taxon>
        <taxon>Micromonosporaceae</taxon>
        <taxon>Actinoplanes</taxon>
    </lineage>
</organism>
<reference evidence="1 2" key="1">
    <citation type="submission" date="2023-05" db="EMBL/GenBank/DDBJ databases">
        <title>Actinoplanes sp. NEAU-A12 genome sequencing.</title>
        <authorList>
            <person name="Wang Z.-S."/>
        </authorList>
    </citation>
    <scope>NUCLEOTIDE SEQUENCE [LARGE SCALE GENOMIC DNA]</scope>
    <source>
        <strain evidence="1 2">NEAU-A12</strain>
    </source>
</reference>
<accession>A0ABT6WI56</accession>
<name>A0ABT6WI56_9ACTN</name>
<evidence type="ECO:0000313" key="2">
    <source>
        <dbReference type="Proteomes" id="UP001241758"/>
    </source>
</evidence>
<sequence length="96" mass="11071">MAEVEATGPEACAKVQLELEHRESGRRDVRHDKALNVRLRTFWFELGDNRFWLVYGVDGRFLVVLSFVIGGSGALPEEAVEVAERRWSLWRKQKAQ</sequence>
<dbReference type="RefSeq" id="WP_282759586.1">
    <property type="nucleotide sequence ID" value="NZ_JASCTH010000007.1"/>
</dbReference>
<comment type="caution">
    <text evidence="1">The sequence shown here is derived from an EMBL/GenBank/DDBJ whole genome shotgun (WGS) entry which is preliminary data.</text>
</comment>
<proteinExistence type="predicted"/>
<keyword evidence="2" id="KW-1185">Reference proteome</keyword>
<evidence type="ECO:0008006" key="3">
    <source>
        <dbReference type="Google" id="ProtNLM"/>
    </source>
</evidence>